<proteinExistence type="predicted"/>
<feature type="transmembrane region" description="Helical" evidence="1">
    <location>
        <begin position="24"/>
        <end position="45"/>
    </location>
</feature>
<keyword evidence="1" id="KW-0472">Membrane</keyword>
<feature type="transmembrane region" description="Helical" evidence="1">
    <location>
        <begin position="143"/>
        <end position="161"/>
    </location>
</feature>
<name>A0ABY9WWN3_9BACT</name>
<dbReference type="Proteomes" id="UP001611383">
    <property type="component" value="Chromosome"/>
</dbReference>
<gene>
    <name evidence="2" type="ORF">F0U60_28075</name>
</gene>
<dbReference type="RefSeq" id="WP_395804019.1">
    <property type="nucleotide sequence ID" value="NZ_CP043494.1"/>
</dbReference>
<keyword evidence="3" id="KW-1185">Reference proteome</keyword>
<keyword evidence="1" id="KW-0812">Transmembrane</keyword>
<reference evidence="2 3" key="1">
    <citation type="submission" date="2019-08" db="EMBL/GenBank/DDBJ databases">
        <title>Archangium and Cystobacter genomes.</title>
        <authorList>
            <person name="Chen I.-C.K."/>
            <person name="Wielgoss S."/>
        </authorList>
    </citation>
    <scope>NUCLEOTIDE SEQUENCE [LARGE SCALE GENOMIC DNA]</scope>
    <source>
        <strain evidence="2 3">Cbm 6</strain>
    </source>
</reference>
<protein>
    <submittedName>
        <fullName evidence="2">DUF3592 domain-containing protein</fullName>
    </submittedName>
</protein>
<keyword evidence="1" id="KW-1133">Transmembrane helix</keyword>
<evidence type="ECO:0000256" key="1">
    <source>
        <dbReference type="SAM" id="Phobius"/>
    </source>
</evidence>
<dbReference type="EMBL" id="CP043494">
    <property type="protein sequence ID" value="WNG47548.1"/>
    <property type="molecule type" value="Genomic_DNA"/>
</dbReference>
<evidence type="ECO:0000313" key="2">
    <source>
        <dbReference type="EMBL" id="WNG47548.1"/>
    </source>
</evidence>
<evidence type="ECO:0000313" key="3">
    <source>
        <dbReference type="Proteomes" id="UP001611383"/>
    </source>
</evidence>
<accession>A0ABY9WWN3</accession>
<organism evidence="2 3">
    <name type="scientific">Archangium minus</name>
    <dbReference type="NCBI Taxonomy" id="83450"/>
    <lineage>
        <taxon>Bacteria</taxon>
        <taxon>Pseudomonadati</taxon>
        <taxon>Myxococcota</taxon>
        <taxon>Myxococcia</taxon>
        <taxon>Myxococcales</taxon>
        <taxon>Cystobacterineae</taxon>
        <taxon>Archangiaceae</taxon>
        <taxon>Archangium</taxon>
    </lineage>
</organism>
<sequence>MQLAIPQAPRRVPLFKVPGAMGRLVRVLAMGLVLMAALGAGARALGRFVVEEQGFLSRAQELEGRVAAMSLPPRGEREGAEAKLEVLYAVDKVQYSASGVRTHAEYAEGLAPGALITLLVDPRVPDKPREAAYVRSRAQALGLVPWGLGLGALVAVGLFAWELRRTLRAELEPLRKGMLVWLTPDGPLPESRREVFFPATFRKQEQTLTVRARLSPGRAPVRNGDKVLAAVLSSLPGQARVIDEELARALGWVR</sequence>